<evidence type="ECO:0000313" key="1">
    <source>
        <dbReference type="EMBL" id="ABE54892.1"/>
    </source>
</evidence>
<organism evidence="1 2">
    <name type="scientific">Shewanella denitrificans (strain OS217 / ATCC BAA-1090 / DSM 15013)</name>
    <dbReference type="NCBI Taxonomy" id="318161"/>
    <lineage>
        <taxon>Bacteria</taxon>
        <taxon>Pseudomonadati</taxon>
        <taxon>Pseudomonadota</taxon>
        <taxon>Gammaproteobacteria</taxon>
        <taxon>Alteromonadales</taxon>
        <taxon>Shewanellaceae</taxon>
        <taxon>Shewanella</taxon>
    </lineage>
</organism>
<gene>
    <name evidence="1" type="ordered locus">Sden_1608</name>
</gene>
<proteinExistence type="predicted"/>
<reference evidence="1 2" key="1">
    <citation type="submission" date="2006-03" db="EMBL/GenBank/DDBJ databases">
        <title>Complete sequence of Shewanella denitrificans OS217.</title>
        <authorList>
            <consortium name="US DOE Joint Genome Institute"/>
            <person name="Copeland A."/>
            <person name="Lucas S."/>
            <person name="Lapidus A."/>
            <person name="Barry K."/>
            <person name="Detter J.C."/>
            <person name="Glavina del Rio T."/>
            <person name="Hammon N."/>
            <person name="Israni S."/>
            <person name="Dalin E."/>
            <person name="Tice H."/>
            <person name="Pitluck S."/>
            <person name="Brettin T."/>
            <person name="Bruce D."/>
            <person name="Han C."/>
            <person name="Tapia R."/>
            <person name="Gilna P."/>
            <person name="Kiss H."/>
            <person name="Schmutz J."/>
            <person name="Larimer F."/>
            <person name="Land M."/>
            <person name="Hauser L."/>
            <person name="Kyrpides N."/>
            <person name="Lykidis A."/>
            <person name="Richardson P."/>
        </authorList>
    </citation>
    <scope>NUCLEOTIDE SEQUENCE [LARGE SCALE GENOMIC DNA]</scope>
    <source>
        <strain evidence="2">OS217 / ATCC BAA-1090 / DSM 15013</strain>
    </source>
</reference>
<dbReference type="KEGG" id="sdn:Sden_1608"/>
<evidence type="ECO:0000313" key="2">
    <source>
        <dbReference type="Proteomes" id="UP000001982"/>
    </source>
</evidence>
<dbReference type="Proteomes" id="UP000001982">
    <property type="component" value="Chromosome"/>
</dbReference>
<protein>
    <submittedName>
        <fullName evidence="1">Uncharacterized protein</fullName>
    </submittedName>
</protein>
<dbReference type="SUPFAM" id="SSF51161">
    <property type="entry name" value="Trimeric LpxA-like enzymes"/>
    <property type="match status" value="1"/>
</dbReference>
<dbReference type="AlphaFoldDB" id="Q12NT4"/>
<sequence>MNLFNQFHLIKKVALVVKNFKNILSSVVLISIFKTSLSFGFAASCDCEGEKGYIWVNDRDRNPRDGGCVGPGAYVIESTFISQDSKVCGSAVIKGRTVINGASIITGEARVSSSDIYNGAYLDKGVYDSTEVNGAGAVKSIKINHAAQSILELTNVGGTLNDTVFGYGIYSSSSSSADGKEIDCEHYKKREVLWEDGYCRVVIKERKVWESVKYGDCKLKVIYNYATDVIGDSGRVLESRKSARYGDEIDFKRLDLNNYQVNNIDDYNFFLAKKSPYESIRSSAIGSYKTDRNAFSDYWENLETLVKNCH</sequence>
<accession>Q12NT4</accession>
<keyword evidence="2" id="KW-1185">Reference proteome</keyword>
<dbReference type="HOGENOM" id="CLU_896861_0_0_6"/>
<name>Q12NT4_SHEDO</name>
<dbReference type="InterPro" id="IPR011004">
    <property type="entry name" value="Trimer_LpxA-like_sf"/>
</dbReference>
<dbReference type="EMBL" id="CP000302">
    <property type="protein sequence ID" value="ABE54892.1"/>
    <property type="molecule type" value="Genomic_DNA"/>
</dbReference>